<keyword evidence="9" id="KW-0679">Respiratory chain</keyword>
<dbReference type="PANTHER" id="PTHR11058:SF9">
    <property type="entry name" value="NADH-UBIQUINONE OXIDOREDUCTASE CHAIN 3"/>
    <property type="match status" value="1"/>
</dbReference>
<dbReference type="Gene3D" id="1.20.58.1610">
    <property type="entry name" value="NADH:ubiquinone/plastoquinone oxidoreductase, chain 3"/>
    <property type="match status" value="1"/>
</dbReference>
<sequence length="116" mass="13796">MLNFLFIMLIFLFLSLMILTLNLLISIKSLKNREKISPFECGFDPLISSRIPFSIQFFMISLIFLIFDIEITLLIPLIYMFFSFNKIMMFSSLLFLIILIYGLIIEYLEQSIDWKN</sequence>
<dbReference type="Pfam" id="PF00507">
    <property type="entry name" value="Oxidored_q4"/>
    <property type="match status" value="1"/>
</dbReference>
<dbReference type="GO" id="GO:0008137">
    <property type="term" value="F:NADH dehydrogenase (ubiquinone) activity"/>
    <property type="evidence" value="ECO:0007669"/>
    <property type="project" value="UniProtKB-UniRule"/>
</dbReference>
<comment type="similarity">
    <text evidence="2 9">Belongs to the complex I subunit 3 family.</text>
</comment>
<dbReference type="GO" id="GO:0031966">
    <property type="term" value="C:mitochondrial membrane"/>
    <property type="evidence" value="ECO:0007669"/>
    <property type="project" value="UniProtKB-SubCell"/>
</dbReference>
<evidence type="ECO:0000256" key="9">
    <source>
        <dbReference type="RuleBase" id="RU003640"/>
    </source>
</evidence>
<dbReference type="EC" id="7.1.1.2" evidence="9"/>
<evidence type="ECO:0000256" key="6">
    <source>
        <dbReference type="ARBA" id="ARBA00022989"/>
    </source>
</evidence>
<dbReference type="AlphaFoldDB" id="A0A7L7S1C3"/>
<evidence type="ECO:0000256" key="7">
    <source>
        <dbReference type="ARBA" id="ARBA00023136"/>
    </source>
</evidence>
<reference evidence="10" key="1">
    <citation type="submission" date="2020-08" db="EMBL/GenBank/DDBJ databases">
        <title>DNAmark Project.</title>
        <authorList>
            <person name="Leerhoei F."/>
        </authorList>
    </citation>
    <scope>NUCLEOTIDE SEQUENCE</scope>
    <source>
        <strain evidence="10">DM415</strain>
    </source>
</reference>
<keyword evidence="6 9" id="KW-1133">Transmembrane helix</keyword>
<evidence type="ECO:0000256" key="3">
    <source>
        <dbReference type="ARBA" id="ARBA00021007"/>
    </source>
</evidence>
<comment type="subcellular location">
    <subcellularLocation>
        <location evidence="1">Membrane</location>
    </subcellularLocation>
    <subcellularLocation>
        <location evidence="9">Mitochondrion membrane</location>
        <topology evidence="9">Multi-pass membrane protein</topology>
    </subcellularLocation>
</comment>
<feature type="transmembrane region" description="Helical" evidence="9">
    <location>
        <begin position="57"/>
        <end position="81"/>
    </location>
</feature>
<gene>
    <name evidence="10" type="primary">ND3</name>
</gene>
<comment type="catalytic activity">
    <reaction evidence="8 9">
        <text>a ubiquinone + NADH + 5 H(+)(in) = a ubiquinol + NAD(+) + 4 H(+)(out)</text>
        <dbReference type="Rhea" id="RHEA:29091"/>
        <dbReference type="Rhea" id="RHEA-COMP:9565"/>
        <dbReference type="Rhea" id="RHEA-COMP:9566"/>
        <dbReference type="ChEBI" id="CHEBI:15378"/>
        <dbReference type="ChEBI" id="CHEBI:16389"/>
        <dbReference type="ChEBI" id="CHEBI:17976"/>
        <dbReference type="ChEBI" id="CHEBI:57540"/>
        <dbReference type="ChEBI" id="CHEBI:57945"/>
        <dbReference type="EC" id="7.1.1.2"/>
    </reaction>
</comment>
<keyword evidence="7 9" id="KW-0472">Membrane</keyword>
<dbReference type="GO" id="GO:0030964">
    <property type="term" value="C:NADH dehydrogenase complex"/>
    <property type="evidence" value="ECO:0007669"/>
    <property type="project" value="TreeGrafter"/>
</dbReference>
<feature type="transmembrane region" description="Helical" evidence="9">
    <location>
        <begin position="6"/>
        <end position="25"/>
    </location>
</feature>
<evidence type="ECO:0000256" key="5">
    <source>
        <dbReference type="ARBA" id="ARBA00022692"/>
    </source>
</evidence>
<keyword evidence="4 9" id="KW-0813">Transport</keyword>
<evidence type="ECO:0000256" key="8">
    <source>
        <dbReference type="ARBA" id="ARBA00049551"/>
    </source>
</evidence>
<keyword evidence="9" id="KW-0830">Ubiquinone</keyword>
<dbReference type="EMBL" id="MT862424">
    <property type="protein sequence ID" value="QNV12027.1"/>
    <property type="molecule type" value="Genomic_DNA"/>
</dbReference>
<keyword evidence="9" id="KW-1278">Translocase</keyword>
<dbReference type="InterPro" id="IPR038430">
    <property type="entry name" value="NDAH_ubi_oxred_su3_sf"/>
</dbReference>
<keyword evidence="9 10" id="KW-0496">Mitochondrion</keyword>
<feature type="transmembrane region" description="Helical" evidence="9">
    <location>
        <begin position="87"/>
        <end position="108"/>
    </location>
</feature>
<comment type="function">
    <text evidence="9">Core subunit of the mitochondrial membrane respiratory chain NADH dehydrogenase (Complex I) which catalyzes electron transfer from NADH through the respiratory chain, using ubiquinone as an electron acceptor. Essential for the catalytic activity of complex I.</text>
</comment>
<keyword evidence="9" id="KW-0520">NAD</keyword>
<proteinExistence type="inferred from homology"/>
<organism evidence="10">
    <name type="scientific">Lasius niger</name>
    <name type="common">Black garden ant</name>
    <dbReference type="NCBI Taxonomy" id="67767"/>
    <lineage>
        <taxon>Eukaryota</taxon>
        <taxon>Metazoa</taxon>
        <taxon>Ecdysozoa</taxon>
        <taxon>Arthropoda</taxon>
        <taxon>Hexapoda</taxon>
        <taxon>Insecta</taxon>
        <taxon>Pterygota</taxon>
        <taxon>Neoptera</taxon>
        <taxon>Endopterygota</taxon>
        <taxon>Hymenoptera</taxon>
        <taxon>Apocrita</taxon>
        <taxon>Aculeata</taxon>
        <taxon>Formicoidea</taxon>
        <taxon>Formicidae</taxon>
        <taxon>Formicinae</taxon>
        <taxon>Lasius</taxon>
        <taxon>Lasius</taxon>
    </lineage>
</organism>
<name>A0A7L7S1C3_LASNI</name>
<keyword evidence="5 9" id="KW-0812">Transmembrane</keyword>
<geneLocation type="mitochondrion" evidence="10"/>
<accession>A0A7L7S1C3</accession>
<dbReference type="PANTHER" id="PTHR11058">
    <property type="entry name" value="NADH-UBIQUINONE OXIDOREDUCTASE CHAIN 3"/>
    <property type="match status" value="1"/>
</dbReference>
<evidence type="ECO:0000256" key="2">
    <source>
        <dbReference type="ARBA" id="ARBA00008472"/>
    </source>
</evidence>
<evidence type="ECO:0000256" key="1">
    <source>
        <dbReference type="ARBA" id="ARBA00004370"/>
    </source>
</evidence>
<protein>
    <recommendedName>
        <fullName evidence="3 9">NADH-ubiquinone oxidoreductase chain 3</fullName>
        <ecNumber evidence="9">7.1.1.2</ecNumber>
    </recommendedName>
</protein>
<dbReference type="InterPro" id="IPR000440">
    <property type="entry name" value="NADH_UbQ/plastoQ_OxRdtase_su3"/>
</dbReference>
<evidence type="ECO:0000313" key="10">
    <source>
        <dbReference type="EMBL" id="QNV12027.1"/>
    </source>
</evidence>
<keyword evidence="9" id="KW-0249">Electron transport</keyword>
<evidence type="ECO:0000256" key="4">
    <source>
        <dbReference type="ARBA" id="ARBA00022448"/>
    </source>
</evidence>